<proteinExistence type="predicted"/>
<accession>A0A2D4P8E3</accession>
<name>A0A2D4P8E3_MICSU</name>
<protein>
    <submittedName>
        <fullName evidence="1">Uncharacterized protein</fullName>
    </submittedName>
</protein>
<reference evidence="1" key="1">
    <citation type="submission" date="2017-07" db="EMBL/GenBank/DDBJ databases">
        <authorList>
            <person name="Mikheyev A."/>
            <person name="Grau M."/>
        </authorList>
    </citation>
    <scope>NUCLEOTIDE SEQUENCE</scope>
    <source>
        <tissue evidence="1">Venom_gland</tissue>
    </source>
</reference>
<evidence type="ECO:0000313" key="1">
    <source>
        <dbReference type="EMBL" id="LAB54261.1"/>
    </source>
</evidence>
<dbReference type="AlphaFoldDB" id="A0A2D4P8E3"/>
<dbReference type="EMBL" id="IACN01056864">
    <property type="protein sequence ID" value="LAB54261.1"/>
    <property type="molecule type" value="Transcribed_RNA"/>
</dbReference>
<sequence length="126" mass="14084">MIAQRLSYLIWGKGFFLGSNCWEIAFQILQVSTLPMALEDVIVLCDFTCSFYVQHFKSGKHVSMSAPLPFYLVGFSRLLGVSAIQNRSICLFSMLHILCSARSNVLPLQTLLLFTKDGRGTVPKSC</sequence>
<reference evidence="1" key="2">
    <citation type="submission" date="2017-11" db="EMBL/GenBank/DDBJ databases">
        <title>Coralsnake Venomics: Analyses of Venom Gland Transcriptomes and Proteomes of Six Brazilian Taxa.</title>
        <authorList>
            <person name="Aird S.D."/>
            <person name="Jorge da Silva N."/>
            <person name="Qiu L."/>
            <person name="Villar-Briones A."/>
            <person name="Aparecida-Saddi V."/>
            <person name="Campos-Telles M.P."/>
            <person name="Grau M."/>
            <person name="Mikheyev A.S."/>
        </authorList>
    </citation>
    <scope>NUCLEOTIDE SEQUENCE</scope>
    <source>
        <tissue evidence="1">Venom_gland</tissue>
    </source>
</reference>
<organism evidence="1">
    <name type="scientific">Micrurus surinamensis</name>
    <name type="common">Surinam coral snake</name>
    <dbReference type="NCBI Taxonomy" id="129470"/>
    <lineage>
        <taxon>Eukaryota</taxon>
        <taxon>Metazoa</taxon>
        <taxon>Chordata</taxon>
        <taxon>Craniata</taxon>
        <taxon>Vertebrata</taxon>
        <taxon>Euteleostomi</taxon>
        <taxon>Lepidosauria</taxon>
        <taxon>Squamata</taxon>
        <taxon>Bifurcata</taxon>
        <taxon>Unidentata</taxon>
        <taxon>Episquamata</taxon>
        <taxon>Toxicofera</taxon>
        <taxon>Serpentes</taxon>
        <taxon>Colubroidea</taxon>
        <taxon>Elapidae</taxon>
        <taxon>Elapinae</taxon>
        <taxon>Micrurus</taxon>
    </lineage>
</organism>